<proteinExistence type="predicted"/>
<feature type="region of interest" description="Disordered" evidence="1">
    <location>
        <begin position="1"/>
        <end position="221"/>
    </location>
</feature>
<name>A0A1W0WA25_HYPEX</name>
<evidence type="ECO:0000256" key="1">
    <source>
        <dbReference type="SAM" id="MobiDB-lite"/>
    </source>
</evidence>
<dbReference type="EMBL" id="MTYJ01000155">
    <property type="protein sequence ID" value="OQV12018.1"/>
    <property type="molecule type" value="Genomic_DNA"/>
</dbReference>
<reference evidence="3" key="1">
    <citation type="submission" date="2017-01" db="EMBL/GenBank/DDBJ databases">
        <title>Comparative genomics of anhydrobiosis in the tardigrade Hypsibius dujardini.</title>
        <authorList>
            <person name="Yoshida Y."/>
            <person name="Koutsovoulos G."/>
            <person name="Laetsch D."/>
            <person name="Stevens L."/>
            <person name="Kumar S."/>
            <person name="Horikawa D."/>
            <person name="Ishino K."/>
            <person name="Komine S."/>
            <person name="Tomita M."/>
            <person name="Blaxter M."/>
            <person name="Arakawa K."/>
        </authorList>
    </citation>
    <scope>NUCLEOTIDE SEQUENCE [LARGE SCALE GENOMIC DNA]</scope>
    <source>
        <strain evidence="3">Z151</strain>
    </source>
</reference>
<comment type="caution">
    <text evidence="2">The sequence shown here is derived from an EMBL/GenBank/DDBJ whole genome shotgun (WGS) entry which is preliminary data.</text>
</comment>
<feature type="compositionally biased region" description="Low complexity" evidence="1">
    <location>
        <begin position="44"/>
        <end position="61"/>
    </location>
</feature>
<feature type="region of interest" description="Disordered" evidence="1">
    <location>
        <begin position="239"/>
        <end position="263"/>
    </location>
</feature>
<protein>
    <submittedName>
        <fullName evidence="2">Uncharacterized protein</fullName>
    </submittedName>
</protein>
<evidence type="ECO:0000313" key="2">
    <source>
        <dbReference type="EMBL" id="OQV12018.1"/>
    </source>
</evidence>
<sequence>MWNLFPEKSQVAAKKNLPKTIQPAKKKKAKIPQVRTTDDDENGTSTSDFSTTSADSSAISFPTEATSVTSGTSTSRDKPKRKKKGTATKKSATIKRPSLYLPKSLSKTAGDVPKRTVGKCPIAFGRAMPRPETPILANEEPRTSSNAAVKTVNKTVSTKKTSSSAKKAVRKKIVADTTSEDTSAALSLSSQQGTDATDDSTSGDGTTDSEEAEVKPRPSAEDIVKALASKWRAEKDLKSFASNSQTFSPDLPSLYNRHSRDSK</sequence>
<feature type="compositionally biased region" description="Basic residues" evidence="1">
    <location>
        <begin position="78"/>
        <end position="87"/>
    </location>
</feature>
<dbReference type="AlphaFoldDB" id="A0A1W0WA25"/>
<dbReference type="OrthoDB" id="10689892at2759"/>
<feature type="compositionally biased region" description="Polar residues" evidence="1">
    <location>
        <begin position="176"/>
        <end position="188"/>
    </location>
</feature>
<keyword evidence="3" id="KW-1185">Reference proteome</keyword>
<organism evidence="2 3">
    <name type="scientific">Hypsibius exemplaris</name>
    <name type="common">Freshwater tardigrade</name>
    <dbReference type="NCBI Taxonomy" id="2072580"/>
    <lineage>
        <taxon>Eukaryota</taxon>
        <taxon>Metazoa</taxon>
        <taxon>Ecdysozoa</taxon>
        <taxon>Tardigrada</taxon>
        <taxon>Eutardigrada</taxon>
        <taxon>Parachela</taxon>
        <taxon>Hypsibioidea</taxon>
        <taxon>Hypsibiidae</taxon>
        <taxon>Hypsibius</taxon>
    </lineage>
</organism>
<accession>A0A1W0WA25</accession>
<feature type="compositionally biased region" description="Low complexity" evidence="1">
    <location>
        <begin position="147"/>
        <end position="166"/>
    </location>
</feature>
<evidence type="ECO:0000313" key="3">
    <source>
        <dbReference type="Proteomes" id="UP000192578"/>
    </source>
</evidence>
<gene>
    <name evidence="2" type="ORF">BV898_13669</name>
</gene>
<feature type="compositionally biased region" description="Low complexity" evidence="1">
    <location>
        <begin position="189"/>
        <end position="206"/>
    </location>
</feature>
<feature type="compositionally biased region" description="Basic and acidic residues" evidence="1">
    <location>
        <begin position="212"/>
        <end position="221"/>
    </location>
</feature>
<dbReference type="Proteomes" id="UP000192578">
    <property type="component" value="Unassembled WGS sequence"/>
</dbReference>